<protein>
    <submittedName>
        <fullName evidence="2">GyrI-like domain-containing protein</fullName>
    </submittedName>
</protein>
<evidence type="ECO:0000259" key="1">
    <source>
        <dbReference type="SMART" id="SM00871"/>
    </source>
</evidence>
<dbReference type="InterPro" id="IPR050908">
    <property type="entry name" value="SmbC-like"/>
</dbReference>
<evidence type="ECO:0000313" key="2">
    <source>
        <dbReference type="EMBL" id="MBD8064679.1"/>
    </source>
</evidence>
<gene>
    <name evidence="2" type="ORF">IC608_04225</name>
</gene>
<keyword evidence="3" id="KW-1185">Reference proteome</keyword>
<dbReference type="PANTHER" id="PTHR40055:SF1">
    <property type="entry name" value="TRANSCRIPTIONAL REGULATOR YGIV-RELATED"/>
    <property type="match status" value="1"/>
</dbReference>
<dbReference type="SUPFAM" id="SSF55136">
    <property type="entry name" value="Probable bacterial effector-binding domain"/>
    <property type="match status" value="1"/>
</dbReference>
<feature type="domain" description="AraC effector-binding" evidence="1">
    <location>
        <begin position="2"/>
        <end position="155"/>
    </location>
</feature>
<reference evidence="2" key="1">
    <citation type="submission" date="2020-09" db="EMBL/GenBank/DDBJ databases">
        <title>Genome seq and assembly of Devosia sp.</title>
        <authorList>
            <person name="Chhetri G."/>
        </authorList>
    </citation>
    <scope>NUCLEOTIDE SEQUENCE</scope>
    <source>
        <strain evidence="2">PTR5</strain>
    </source>
</reference>
<dbReference type="Pfam" id="PF06445">
    <property type="entry name" value="GyrI-like"/>
    <property type="match status" value="1"/>
</dbReference>
<dbReference type="InterPro" id="IPR029442">
    <property type="entry name" value="GyrI-like"/>
</dbReference>
<sequence>MPDFKVIRVSQTPYLYVTKTSSMAPEDISSKMGEAFREVWSFMESRHIRPAGGALSVYYDYSPSEMTFRAGFTVSAADMGKAQGPVSGDMTPAGEVLYFLHKGSYASLRTDYDLMMPHLEAIGRKMGAPMWEVYLNSPDQVPEEQLLTDVFTMLE</sequence>
<organism evidence="2 3">
    <name type="scientific">Devosia oryzisoli</name>
    <dbReference type="NCBI Taxonomy" id="2774138"/>
    <lineage>
        <taxon>Bacteria</taxon>
        <taxon>Pseudomonadati</taxon>
        <taxon>Pseudomonadota</taxon>
        <taxon>Alphaproteobacteria</taxon>
        <taxon>Hyphomicrobiales</taxon>
        <taxon>Devosiaceae</taxon>
        <taxon>Devosia</taxon>
    </lineage>
</organism>
<dbReference type="RefSeq" id="WP_191772899.1">
    <property type="nucleotide sequence ID" value="NZ_JACYFU010000001.1"/>
</dbReference>
<accession>A0A927FT55</accession>
<dbReference type="PANTHER" id="PTHR40055">
    <property type="entry name" value="TRANSCRIPTIONAL REGULATOR YGIV-RELATED"/>
    <property type="match status" value="1"/>
</dbReference>
<dbReference type="EMBL" id="JACYFU010000001">
    <property type="protein sequence ID" value="MBD8064679.1"/>
    <property type="molecule type" value="Genomic_DNA"/>
</dbReference>
<comment type="caution">
    <text evidence="2">The sequence shown here is derived from an EMBL/GenBank/DDBJ whole genome shotgun (WGS) entry which is preliminary data.</text>
</comment>
<dbReference type="Proteomes" id="UP000654108">
    <property type="component" value="Unassembled WGS sequence"/>
</dbReference>
<name>A0A927FT55_9HYPH</name>
<evidence type="ECO:0000313" key="3">
    <source>
        <dbReference type="Proteomes" id="UP000654108"/>
    </source>
</evidence>
<dbReference type="SMART" id="SM00871">
    <property type="entry name" value="AraC_E_bind"/>
    <property type="match status" value="1"/>
</dbReference>
<dbReference type="InterPro" id="IPR011256">
    <property type="entry name" value="Reg_factor_effector_dom_sf"/>
</dbReference>
<proteinExistence type="predicted"/>
<dbReference type="Gene3D" id="3.20.80.10">
    <property type="entry name" value="Regulatory factor, effector binding domain"/>
    <property type="match status" value="1"/>
</dbReference>
<dbReference type="AlphaFoldDB" id="A0A927FT55"/>
<dbReference type="InterPro" id="IPR010499">
    <property type="entry name" value="AraC_E-bd"/>
</dbReference>